<dbReference type="Pfam" id="PF14223">
    <property type="entry name" value="Retrotran_gag_2"/>
    <property type="match status" value="1"/>
</dbReference>
<dbReference type="PANTHER" id="PTHR34835:SF85">
    <property type="entry name" value="AMINOTRANSFERASE-LIKE PLANT MOBILE DOMAIN-CONTAINING PROTEIN"/>
    <property type="match status" value="1"/>
</dbReference>
<feature type="region of interest" description="Disordered" evidence="2">
    <location>
        <begin position="232"/>
        <end position="256"/>
    </location>
</feature>
<feature type="domain" description="CCHC-type" evidence="3">
    <location>
        <begin position="265"/>
        <end position="280"/>
    </location>
</feature>
<sequence>YIFSREDRTWCSGFDHGAPSINFNQFLEKEKLKGNGSNFTDWFRHVRIFLTGGSLQYVLDAPLGPPPPPAVSEDIKNVYETRATRYSEVQCAILCSLEAELQKRFEHHDPCEMMRELKLIFETHAAVESYEASKQFFSCMMEEGSSVSEHMFAMSGHAKKLSDMGMMIPNQLGIHRVLQSLPPSYKNFVMNYNMQNMNKDLPELFSMLKSVEVEIKKENQVLMVNKTTGFKKQGKPNKGNFKNGGKKVAAHPEKPKAGPKPETVCYYCQGKGHWKRNCSKYLADLKSGHVKKKAYVKKLQPDKLEPKAEKCVFIGYPKETIGYTFYHRSEGKIFVANNGSFLEKEFLTKEVTGRKVELDEVDEPSLIDQSSAVPEEVSAQPTPIGEEANDDDHETSNEVATGPRRSTRERTTPDWYDPCLNVMIVDNNDEDLRHLPDSRKAVENKWIFKRKTDVDGNITVYKARLVAKGFRQIQGVDYDETFSHVAKLKSVRILLAIAAFFDYEIWQMDVKTTFLNGDIEEELYMVQPKGFVDPKNADKSVPPLHDAHPIAFEPAETVDCPSVEEEIPGVETNVASKKPKVNLFNHSSPMKVVRVCKGMTSKQRTLISEAEFSAILSMKCSKLIPELCIFLMEHFDPVACVLDFGDRGKIPVDVQSVVNVMAVPMGNFPVPYKQNIEATSFVLEMMGINNGKQPTVAAVELQLGETYPVDAAYLRKFIIYLISFVFAPTTGIYVSPKCYPAVINTEAIPRLNWARFIIDILIQTANAKGSKNWFKACMPYLMVLYVDSLQTDAVKLKACFRNKPFLFSAEPSVVDVFIKRHAPVSPNDEQLVIYREASSMCNVFEDGLAEFVRSFAVNPGKESSENPHQAEEDVQNIIKKRRRTRQKLTEARNEEEVLLDHMAGTTEVEVVPEMGFVAKSKKRKPDDRFIAAARPKKKKMRGSEINPEEHVVIEDHQDNFDTEVHKEEATANLFEEKAFGCQTDHIVGNSELAEDEQQTRSNVQMEEPVEVNKDVSAVATQETEVSLQQTNMGDALRNLQVYGT</sequence>
<feature type="non-terminal residue" evidence="4">
    <location>
        <position position="1"/>
    </location>
</feature>
<keyword evidence="1" id="KW-0862">Zinc</keyword>
<dbReference type="InterPro" id="IPR036875">
    <property type="entry name" value="Znf_CCHC_sf"/>
</dbReference>
<organism evidence="4 5">
    <name type="scientific">Lolium multiflorum</name>
    <name type="common">Italian ryegrass</name>
    <name type="synonym">Lolium perenne subsp. multiflorum</name>
    <dbReference type="NCBI Taxonomy" id="4521"/>
    <lineage>
        <taxon>Eukaryota</taxon>
        <taxon>Viridiplantae</taxon>
        <taxon>Streptophyta</taxon>
        <taxon>Embryophyta</taxon>
        <taxon>Tracheophyta</taxon>
        <taxon>Spermatophyta</taxon>
        <taxon>Magnoliopsida</taxon>
        <taxon>Liliopsida</taxon>
        <taxon>Poales</taxon>
        <taxon>Poaceae</taxon>
        <taxon>BOP clade</taxon>
        <taxon>Pooideae</taxon>
        <taxon>Poodae</taxon>
        <taxon>Poeae</taxon>
        <taxon>Poeae Chloroplast Group 2 (Poeae type)</taxon>
        <taxon>Loliodinae</taxon>
        <taxon>Loliinae</taxon>
        <taxon>Lolium</taxon>
    </lineage>
</organism>
<dbReference type="SMART" id="SM00343">
    <property type="entry name" value="ZnF_C2HC"/>
    <property type="match status" value="1"/>
</dbReference>
<accession>A0AAD8S9Y4</accession>
<dbReference type="Pfam" id="PF00098">
    <property type="entry name" value="zf-CCHC"/>
    <property type="match status" value="1"/>
</dbReference>
<name>A0AAD8S9Y4_LOLMU</name>
<protein>
    <recommendedName>
        <fullName evidence="3">CCHC-type domain-containing protein</fullName>
    </recommendedName>
</protein>
<dbReference type="GO" id="GO:0008270">
    <property type="term" value="F:zinc ion binding"/>
    <property type="evidence" value="ECO:0007669"/>
    <property type="project" value="UniProtKB-KW"/>
</dbReference>
<keyword evidence="5" id="KW-1185">Reference proteome</keyword>
<comment type="caution">
    <text evidence="4">The sequence shown here is derived from an EMBL/GenBank/DDBJ whole genome shotgun (WGS) entry which is preliminary data.</text>
</comment>
<evidence type="ECO:0000313" key="4">
    <source>
        <dbReference type="EMBL" id="KAK1647037.1"/>
    </source>
</evidence>
<dbReference type="AlphaFoldDB" id="A0AAD8S9Y4"/>
<dbReference type="PROSITE" id="PS50158">
    <property type="entry name" value="ZF_CCHC"/>
    <property type="match status" value="1"/>
</dbReference>
<evidence type="ECO:0000256" key="2">
    <source>
        <dbReference type="SAM" id="MobiDB-lite"/>
    </source>
</evidence>
<dbReference type="EMBL" id="JAUUTY010000004">
    <property type="protein sequence ID" value="KAK1647037.1"/>
    <property type="molecule type" value="Genomic_DNA"/>
</dbReference>
<dbReference type="Pfam" id="PF07727">
    <property type="entry name" value="RVT_2"/>
    <property type="match status" value="1"/>
</dbReference>
<gene>
    <name evidence="4" type="ORF">QYE76_064842</name>
</gene>
<evidence type="ECO:0000313" key="5">
    <source>
        <dbReference type="Proteomes" id="UP001231189"/>
    </source>
</evidence>
<evidence type="ECO:0000256" key="1">
    <source>
        <dbReference type="PROSITE-ProRule" id="PRU00047"/>
    </source>
</evidence>
<feature type="region of interest" description="Disordered" evidence="2">
    <location>
        <begin position="360"/>
        <end position="412"/>
    </location>
</feature>
<dbReference type="Pfam" id="PF25597">
    <property type="entry name" value="SH3_retrovirus"/>
    <property type="match status" value="1"/>
</dbReference>
<keyword evidence="1" id="KW-0479">Metal-binding</keyword>
<dbReference type="SUPFAM" id="SSF57756">
    <property type="entry name" value="Retrovirus zinc finger-like domains"/>
    <property type="match status" value="1"/>
</dbReference>
<evidence type="ECO:0000259" key="3">
    <source>
        <dbReference type="PROSITE" id="PS50158"/>
    </source>
</evidence>
<keyword evidence="1" id="KW-0863">Zinc-finger</keyword>
<dbReference type="InterPro" id="IPR001878">
    <property type="entry name" value="Znf_CCHC"/>
</dbReference>
<dbReference type="PANTHER" id="PTHR34835">
    <property type="entry name" value="OS07G0283600 PROTEIN-RELATED"/>
    <property type="match status" value="1"/>
</dbReference>
<dbReference type="Proteomes" id="UP001231189">
    <property type="component" value="Unassembled WGS sequence"/>
</dbReference>
<dbReference type="InterPro" id="IPR013103">
    <property type="entry name" value="RVT_2"/>
</dbReference>
<dbReference type="GO" id="GO:0003676">
    <property type="term" value="F:nucleic acid binding"/>
    <property type="evidence" value="ECO:0007669"/>
    <property type="project" value="InterPro"/>
</dbReference>
<dbReference type="InterPro" id="IPR057670">
    <property type="entry name" value="SH3_retrovirus"/>
</dbReference>
<reference evidence="4" key="1">
    <citation type="submission" date="2023-07" db="EMBL/GenBank/DDBJ databases">
        <title>A chromosome-level genome assembly of Lolium multiflorum.</title>
        <authorList>
            <person name="Chen Y."/>
            <person name="Copetti D."/>
            <person name="Kolliker R."/>
            <person name="Studer B."/>
        </authorList>
    </citation>
    <scope>NUCLEOTIDE SEQUENCE</scope>
    <source>
        <strain evidence="4">02402/16</strain>
        <tissue evidence="4">Leaf</tissue>
    </source>
</reference>
<proteinExistence type="predicted"/>
<dbReference type="Gene3D" id="4.10.60.10">
    <property type="entry name" value="Zinc finger, CCHC-type"/>
    <property type="match status" value="1"/>
</dbReference>